<comment type="caution">
    <text evidence="1">The sequence shown here is derived from an EMBL/GenBank/DDBJ whole genome shotgun (WGS) entry which is preliminary data.</text>
</comment>
<dbReference type="PANTHER" id="PTHR33361">
    <property type="entry name" value="GLR0591 PROTEIN"/>
    <property type="match status" value="1"/>
</dbReference>
<dbReference type="PANTHER" id="PTHR33361:SF16">
    <property type="entry name" value="DUF885 DOMAIN-CONTAINING PROTEIN"/>
    <property type="match status" value="1"/>
</dbReference>
<dbReference type="Proteomes" id="UP000682982">
    <property type="component" value="Unassembled WGS sequence"/>
</dbReference>
<dbReference type="InterPro" id="IPR010281">
    <property type="entry name" value="DUF885"/>
</dbReference>
<evidence type="ECO:0000313" key="2">
    <source>
        <dbReference type="Proteomes" id="UP000682982"/>
    </source>
</evidence>
<dbReference type="RefSeq" id="WP_212678614.1">
    <property type="nucleotide sequence ID" value="NZ_JAGSPK010000002.1"/>
</dbReference>
<sequence length="613" mass="69269">MLLRRSISLSVLALSISCLGSGIPLTYAENLPSSAAAPTHAAHSVTAAKKLAALAERYYETQAQFEPIAATYNGDSRYDDKLPQTLNPLIKAKQIAQLSQISKALSAIRRNALSTPDQVTYDCLQFEIAAAIRMSKFNDRLMPVNQMDNVPLTLAHFASGQSAQLLKTVPQYDNYLNRIRQLPEWLQQASTNMREGMRRKIVLPKALVISMLPQFAQLVTEQATEHPYYLPVKNFPAEFTEADKLRLSKVYQSTIQEQVLPALRRFNQFLKDEYLPASRESTGWSALPGGAQWYQAWVEDQTTTHLTPEQIHATGLKEVARIQREYAALGPKLGYQGKPESLPEWMEAQTSYRPFKTEKEVLDAYIAIDGIVRKKLPEFFEKTPKAALEIRPEPEISRETASDHYTAPAIDGSRPGVFWAVINKPEDYATTGMKTLFLHEGQPGHHFHLATLQELDVPKFRKVGGNNAYTEGWALYAETLGREMGLFENDPAAYYGHLSDEMLRATRLVVDTGMHAKGWTREQGIQYLQQTLGYSEAVSRQCIERYMAWPGQALGYKIGSLKIMELRRKAQDTLGDRFDLRRFHNVVLSDGTLPLSLLETKVLKWINDQKQMK</sequence>
<dbReference type="PROSITE" id="PS51257">
    <property type="entry name" value="PROKAR_LIPOPROTEIN"/>
    <property type="match status" value="1"/>
</dbReference>
<dbReference type="EMBL" id="JAGSPK010000002">
    <property type="protein sequence ID" value="MBR7792616.1"/>
    <property type="molecule type" value="Genomic_DNA"/>
</dbReference>
<evidence type="ECO:0000313" key="1">
    <source>
        <dbReference type="EMBL" id="MBR7792616.1"/>
    </source>
</evidence>
<keyword evidence="2" id="KW-1185">Reference proteome</keyword>
<name>A0ABS5H1M7_9BURK</name>
<dbReference type="Pfam" id="PF05960">
    <property type="entry name" value="DUF885"/>
    <property type="match status" value="1"/>
</dbReference>
<accession>A0ABS5H1M7</accession>
<proteinExistence type="predicted"/>
<reference evidence="1 2" key="1">
    <citation type="submission" date="2021-04" db="EMBL/GenBank/DDBJ databases">
        <title>novel species isolated from subtropical streams in China.</title>
        <authorList>
            <person name="Lu H."/>
        </authorList>
    </citation>
    <scope>NUCLEOTIDE SEQUENCE [LARGE SCALE GENOMIC DNA]</scope>
    <source>
        <strain evidence="1 2">FT147W</strain>
    </source>
</reference>
<gene>
    <name evidence="1" type="ORF">KDM87_08425</name>
</gene>
<organism evidence="1 2">
    <name type="scientific">Undibacterium rivi</name>
    <dbReference type="NCBI Taxonomy" id="2828729"/>
    <lineage>
        <taxon>Bacteria</taxon>
        <taxon>Pseudomonadati</taxon>
        <taxon>Pseudomonadota</taxon>
        <taxon>Betaproteobacteria</taxon>
        <taxon>Burkholderiales</taxon>
        <taxon>Oxalobacteraceae</taxon>
        <taxon>Undibacterium</taxon>
    </lineage>
</organism>
<protein>
    <submittedName>
        <fullName evidence="1">DUF885 domain-containing protein</fullName>
    </submittedName>
</protein>